<dbReference type="RefSeq" id="WP_123845241.1">
    <property type="nucleotide sequence ID" value="NZ_RPDH01000001.1"/>
</dbReference>
<dbReference type="Proteomes" id="UP000278351">
    <property type="component" value="Unassembled WGS sequence"/>
</dbReference>
<dbReference type="InterPro" id="IPR036514">
    <property type="entry name" value="SGNH_hydro_sf"/>
</dbReference>
<dbReference type="PANTHER" id="PTHR22901">
    <property type="entry name" value="SIALATE O-ACETYLESTERASE"/>
    <property type="match status" value="1"/>
</dbReference>
<dbReference type="Pfam" id="PF03629">
    <property type="entry name" value="SASA"/>
    <property type="match status" value="1"/>
</dbReference>
<accession>A0A3N4Q9L7</accession>
<gene>
    <name evidence="3" type="ORF">EGT74_04055</name>
</gene>
<dbReference type="AlphaFoldDB" id="A0A3N4Q9L7"/>
<evidence type="ECO:0000256" key="1">
    <source>
        <dbReference type="ARBA" id="ARBA00022801"/>
    </source>
</evidence>
<reference evidence="3 4" key="1">
    <citation type="submission" date="2018-11" db="EMBL/GenBank/DDBJ databases">
        <title>Chitinophaga lutea sp.nov., isolate from arsenic contaminated soil.</title>
        <authorList>
            <person name="Zong Y."/>
        </authorList>
    </citation>
    <scope>NUCLEOTIDE SEQUENCE [LARGE SCALE GENOMIC DNA]</scope>
    <source>
        <strain evidence="3 4">ZY74</strain>
    </source>
</reference>
<proteinExistence type="predicted"/>
<name>A0A3N4Q9L7_9BACT</name>
<dbReference type="InterPro" id="IPR005181">
    <property type="entry name" value="SASA"/>
</dbReference>
<organism evidence="3 4">
    <name type="scientific">Chitinophaga lutea</name>
    <dbReference type="NCBI Taxonomy" id="2488634"/>
    <lineage>
        <taxon>Bacteria</taxon>
        <taxon>Pseudomonadati</taxon>
        <taxon>Bacteroidota</taxon>
        <taxon>Chitinophagia</taxon>
        <taxon>Chitinophagales</taxon>
        <taxon>Chitinophagaceae</taxon>
        <taxon>Chitinophaga</taxon>
    </lineage>
</organism>
<protein>
    <submittedName>
        <fullName evidence="3">Sialate O-acetylesterase</fullName>
    </submittedName>
</protein>
<keyword evidence="1" id="KW-0378">Hydrolase</keyword>
<comment type="caution">
    <text evidence="3">The sequence shown here is derived from an EMBL/GenBank/DDBJ whole genome shotgun (WGS) entry which is preliminary data.</text>
</comment>
<dbReference type="InterPro" id="IPR039329">
    <property type="entry name" value="SIAE"/>
</dbReference>
<evidence type="ECO:0000313" key="3">
    <source>
        <dbReference type="EMBL" id="RPE12727.1"/>
    </source>
</evidence>
<dbReference type="EMBL" id="RPDH01000001">
    <property type="protein sequence ID" value="RPE12727.1"/>
    <property type="molecule type" value="Genomic_DNA"/>
</dbReference>
<evidence type="ECO:0000313" key="4">
    <source>
        <dbReference type="Proteomes" id="UP000278351"/>
    </source>
</evidence>
<keyword evidence="4" id="KW-1185">Reference proteome</keyword>
<sequence length="462" mass="50742">MPRLLVTVCFFFVYAGAFAQLRLPAVLSSNMVLQRNATVKLWGWAGPGEKIIVRLPWSKKVDTVVTSRDARWSIDVQTPEAGGPYTIALDGRTSVKLENVLIGEVWVCSGQSNMEWSGNHGLKDIKAELPSCADNNIRFFHVPKTTAAYPQDDVKATWTACDSNTLKSFSAVAYFFGKKLKKELNVPVGLINSSWGGTPAEVWTPAELVQGDEKLKSAAAKLAPSNGWPFTPGSSYNAMIAPLTPFRVAGAIWYQGESNVNTAYGYTQLFNTMIGSWRKAWGYDFPFYYVQIAPFRYTPGQKAALLREAQTASLQYPRTGMAVITDLVDDTTNIHPQNKHDVGLRLANWALGDAYGKPGLAYKSPLYEKMEQQKGKIVLYFTNAEGGLKTSGGKATQFFIAGPDKQFVPADVKLEGNKAIVSAKTVKQPEAVRFSFSNAGMGNVFNGAGLPLNPFRTDNWEE</sequence>
<dbReference type="PANTHER" id="PTHR22901:SF0">
    <property type="entry name" value="SIALATE O-ACETYLESTERASE"/>
    <property type="match status" value="1"/>
</dbReference>
<dbReference type="GO" id="GO:0005975">
    <property type="term" value="P:carbohydrate metabolic process"/>
    <property type="evidence" value="ECO:0007669"/>
    <property type="project" value="TreeGrafter"/>
</dbReference>
<dbReference type="Gene3D" id="3.40.50.1110">
    <property type="entry name" value="SGNH hydrolase"/>
    <property type="match status" value="1"/>
</dbReference>
<evidence type="ECO:0000259" key="2">
    <source>
        <dbReference type="Pfam" id="PF03629"/>
    </source>
</evidence>
<dbReference type="OrthoDB" id="9816001at2"/>
<feature type="domain" description="Sialate O-acetylesterase" evidence="2">
    <location>
        <begin position="104"/>
        <end position="348"/>
    </location>
</feature>
<dbReference type="GO" id="GO:0001681">
    <property type="term" value="F:sialate O-acetylesterase activity"/>
    <property type="evidence" value="ECO:0007669"/>
    <property type="project" value="InterPro"/>
</dbReference>
<dbReference type="SUPFAM" id="SSF52266">
    <property type="entry name" value="SGNH hydrolase"/>
    <property type="match status" value="1"/>
</dbReference>